<feature type="repeat" description="TPR" evidence="1">
    <location>
        <begin position="6"/>
        <end position="39"/>
    </location>
</feature>
<dbReference type="InterPro" id="IPR039340">
    <property type="entry name" value="Tfc4/TFIIIC-102/Sfc4"/>
</dbReference>
<dbReference type="GO" id="GO:0006383">
    <property type="term" value="P:transcription by RNA polymerase III"/>
    <property type="evidence" value="ECO:0007669"/>
    <property type="project" value="InterPro"/>
</dbReference>
<dbReference type="GO" id="GO:0000127">
    <property type="term" value="C:transcription factor TFIIIC complex"/>
    <property type="evidence" value="ECO:0007669"/>
    <property type="project" value="TreeGrafter"/>
</dbReference>
<dbReference type="SUPFAM" id="SSF48452">
    <property type="entry name" value="TPR-like"/>
    <property type="match status" value="1"/>
</dbReference>
<dbReference type="EMBL" id="JAAGNX010000003">
    <property type="protein sequence ID" value="NDV63006.1"/>
    <property type="molecule type" value="Genomic_DNA"/>
</dbReference>
<accession>A0A6B2M3L5</accession>
<comment type="caution">
    <text evidence="2">The sequence shown here is derived from an EMBL/GenBank/DDBJ whole genome shotgun (WGS) entry which is preliminary data.</text>
</comment>
<gene>
    <name evidence="2" type="ORF">G0Q06_11130</name>
</gene>
<dbReference type="AlphaFoldDB" id="A0A6B2M3L5"/>
<dbReference type="Gene3D" id="1.25.40.10">
    <property type="entry name" value="Tetratricopeptide repeat domain"/>
    <property type="match status" value="1"/>
</dbReference>
<dbReference type="RefSeq" id="WP_163965908.1">
    <property type="nucleotide sequence ID" value="NZ_JAAGNX010000003.1"/>
</dbReference>
<dbReference type="Pfam" id="PF14559">
    <property type="entry name" value="TPR_19"/>
    <property type="match status" value="1"/>
</dbReference>
<name>A0A6B2M3L5_9BACT</name>
<dbReference type="Proteomes" id="UP000478417">
    <property type="component" value="Unassembled WGS sequence"/>
</dbReference>
<evidence type="ECO:0000313" key="2">
    <source>
        <dbReference type="EMBL" id="NDV63006.1"/>
    </source>
</evidence>
<organism evidence="2 3">
    <name type="scientific">Oceanipulchritudo coccoides</name>
    <dbReference type="NCBI Taxonomy" id="2706888"/>
    <lineage>
        <taxon>Bacteria</taxon>
        <taxon>Pseudomonadati</taxon>
        <taxon>Verrucomicrobiota</taxon>
        <taxon>Opitutia</taxon>
        <taxon>Puniceicoccales</taxon>
        <taxon>Oceanipulchritudinaceae</taxon>
        <taxon>Oceanipulchritudo</taxon>
    </lineage>
</organism>
<dbReference type="SMART" id="SM00028">
    <property type="entry name" value="TPR"/>
    <property type="match status" value="2"/>
</dbReference>
<sequence>MEEEKAQALVDDATFDFTMGEHDAALEKLEKAVKLDPACFSAWHAMAEIYFDRDNLEKALEAGTIAVGLKEDDVHIHTTLSRIWMESGNKEEAEKHGARARVLGWKEQLKEDE</sequence>
<evidence type="ECO:0000313" key="3">
    <source>
        <dbReference type="Proteomes" id="UP000478417"/>
    </source>
</evidence>
<evidence type="ECO:0000256" key="1">
    <source>
        <dbReference type="PROSITE-ProRule" id="PRU00339"/>
    </source>
</evidence>
<protein>
    <submittedName>
        <fullName evidence="2">Uncharacterized protein</fullName>
    </submittedName>
</protein>
<reference evidence="2 3" key="1">
    <citation type="submission" date="2020-02" db="EMBL/GenBank/DDBJ databases">
        <title>Albibacoteraceae fam. nov., the first described family within the subdivision 4 Verrucomicrobia.</title>
        <authorList>
            <person name="Xi F."/>
        </authorList>
    </citation>
    <scope>NUCLEOTIDE SEQUENCE [LARGE SCALE GENOMIC DNA]</scope>
    <source>
        <strain evidence="2 3">CK1056</strain>
    </source>
</reference>
<dbReference type="InterPro" id="IPR011990">
    <property type="entry name" value="TPR-like_helical_dom_sf"/>
</dbReference>
<dbReference type="PROSITE" id="PS50005">
    <property type="entry name" value="TPR"/>
    <property type="match status" value="1"/>
</dbReference>
<dbReference type="PANTHER" id="PTHR23082:SF0">
    <property type="entry name" value="GENERAL TRANSCRIPTION FACTOR 3C POLYPEPTIDE 3"/>
    <property type="match status" value="1"/>
</dbReference>
<keyword evidence="1" id="KW-0802">TPR repeat</keyword>
<dbReference type="PANTHER" id="PTHR23082">
    <property type="entry name" value="TRANSCRIPTION INITIATION FACTOR IIIC TFIIIC , POLYPEPTIDE 3-RELATED"/>
    <property type="match status" value="1"/>
</dbReference>
<dbReference type="InterPro" id="IPR019734">
    <property type="entry name" value="TPR_rpt"/>
</dbReference>
<keyword evidence="3" id="KW-1185">Reference proteome</keyword>
<proteinExistence type="predicted"/>